<reference evidence="2" key="1">
    <citation type="journal article" date="2014" name="Front. Microbiol.">
        <title>High frequency of phylogenetically diverse reductive dehalogenase-homologous genes in deep subseafloor sedimentary metagenomes.</title>
        <authorList>
            <person name="Kawai M."/>
            <person name="Futagami T."/>
            <person name="Toyoda A."/>
            <person name="Takaki Y."/>
            <person name="Nishi S."/>
            <person name="Hori S."/>
            <person name="Arai W."/>
            <person name="Tsubouchi T."/>
            <person name="Morono Y."/>
            <person name="Uchiyama I."/>
            <person name="Ito T."/>
            <person name="Fujiyama A."/>
            <person name="Inagaki F."/>
            <person name="Takami H."/>
        </authorList>
    </citation>
    <scope>NUCLEOTIDE SEQUENCE</scope>
    <source>
        <strain evidence="2">Expedition CK06-06</strain>
    </source>
</reference>
<keyword evidence="1" id="KW-0812">Transmembrane</keyword>
<dbReference type="EMBL" id="BARU01030033">
    <property type="protein sequence ID" value="GAH73800.1"/>
    <property type="molecule type" value="Genomic_DNA"/>
</dbReference>
<feature type="transmembrane region" description="Helical" evidence="1">
    <location>
        <begin position="168"/>
        <end position="186"/>
    </location>
</feature>
<feature type="transmembrane region" description="Helical" evidence="1">
    <location>
        <begin position="32"/>
        <end position="51"/>
    </location>
</feature>
<accession>X1IX13</accession>
<evidence type="ECO:0000313" key="2">
    <source>
        <dbReference type="EMBL" id="GAH73800.1"/>
    </source>
</evidence>
<keyword evidence="1" id="KW-0472">Membrane</keyword>
<comment type="caution">
    <text evidence="2">The sequence shown here is derived from an EMBL/GenBank/DDBJ whole genome shotgun (WGS) entry which is preliminary data.</text>
</comment>
<feature type="transmembrane region" description="Helical" evidence="1">
    <location>
        <begin position="63"/>
        <end position="83"/>
    </location>
</feature>
<feature type="transmembrane region" description="Helical" evidence="1">
    <location>
        <begin position="95"/>
        <end position="117"/>
    </location>
</feature>
<sequence length="212" mass="24501">MVKNKILAIIFTPFLIIGVIHGLLTYSFTNFATWLLIGLWLIFTIKIFENIKRHREFNSPHNTAFFVVVPLGIGIFYSIWGFYTGLLGENLLGGVYFSLWSLIFAFPFILYGSYSLYRCFKKYNVIYFGTKAVKARTVGYILSFSVLIFIFTYWISFYSVNESFLLDFNLLLLLLATILIVIVFGFTNTRSSLPALTRDYIANRTRTINNLT</sequence>
<feature type="transmembrane region" description="Helical" evidence="1">
    <location>
        <begin position="7"/>
        <end position="26"/>
    </location>
</feature>
<feature type="non-terminal residue" evidence="2">
    <location>
        <position position="212"/>
    </location>
</feature>
<keyword evidence="1" id="KW-1133">Transmembrane helix</keyword>
<feature type="transmembrane region" description="Helical" evidence="1">
    <location>
        <begin position="138"/>
        <end position="156"/>
    </location>
</feature>
<protein>
    <submittedName>
        <fullName evidence="2">Uncharacterized protein</fullName>
    </submittedName>
</protein>
<organism evidence="2">
    <name type="scientific">marine sediment metagenome</name>
    <dbReference type="NCBI Taxonomy" id="412755"/>
    <lineage>
        <taxon>unclassified sequences</taxon>
        <taxon>metagenomes</taxon>
        <taxon>ecological metagenomes</taxon>
    </lineage>
</organism>
<name>X1IX13_9ZZZZ</name>
<evidence type="ECO:0000256" key="1">
    <source>
        <dbReference type="SAM" id="Phobius"/>
    </source>
</evidence>
<dbReference type="AlphaFoldDB" id="X1IX13"/>
<proteinExistence type="predicted"/>
<gene>
    <name evidence="2" type="ORF">S03H2_47709</name>
</gene>